<dbReference type="Pfam" id="PF00201">
    <property type="entry name" value="UDPGT"/>
    <property type="match status" value="1"/>
</dbReference>
<feature type="compositionally biased region" description="Pro residues" evidence="5">
    <location>
        <begin position="174"/>
        <end position="197"/>
    </location>
</feature>
<evidence type="ECO:0000313" key="7">
    <source>
        <dbReference type="Proteomes" id="UP000631114"/>
    </source>
</evidence>
<dbReference type="FunFam" id="3.40.50.2000:FF:000060">
    <property type="entry name" value="Glycosyltransferase"/>
    <property type="match status" value="1"/>
</dbReference>
<evidence type="ECO:0000256" key="3">
    <source>
        <dbReference type="RuleBase" id="RU003718"/>
    </source>
</evidence>
<feature type="compositionally biased region" description="Polar residues" evidence="5">
    <location>
        <begin position="52"/>
        <end position="68"/>
    </location>
</feature>
<keyword evidence="2 3" id="KW-0808">Transferase</keyword>
<dbReference type="AlphaFoldDB" id="A0A835GW08"/>
<dbReference type="OrthoDB" id="5835829at2759"/>
<evidence type="ECO:0000256" key="4">
    <source>
        <dbReference type="RuleBase" id="RU362057"/>
    </source>
</evidence>
<gene>
    <name evidence="6" type="ORF">IFM89_006110</name>
</gene>
<dbReference type="GO" id="GO:0035251">
    <property type="term" value="F:UDP-glucosyltransferase activity"/>
    <property type="evidence" value="ECO:0007669"/>
    <property type="project" value="TreeGrafter"/>
</dbReference>
<dbReference type="PANTHER" id="PTHR48047:SF131">
    <property type="entry name" value="GLYCOSYLTRANSFERASE"/>
    <property type="match status" value="1"/>
</dbReference>
<comment type="similarity">
    <text evidence="1 3">Belongs to the UDP-glycosyltransferase family.</text>
</comment>
<dbReference type="CDD" id="cd03784">
    <property type="entry name" value="GT1_Gtf-like"/>
    <property type="match status" value="1"/>
</dbReference>
<evidence type="ECO:0000256" key="1">
    <source>
        <dbReference type="ARBA" id="ARBA00009995"/>
    </source>
</evidence>
<dbReference type="Proteomes" id="UP000631114">
    <property type="component" value="Unassembled WGS sequence"/>
</dbReference>
<dbReference type="InterPro" id="IPR002213">
    <property type="entry name" value="UDP_glucos_trans"/>
</dbReference>
<dbReference type="InterPro" id="IPR035595">
    <property type="entry name" value="UDP_glycos_trans_CS"/>
</dbReference>
<keyword evidence="3" id="KW-0328">Glycosyltransferase</keyword>
<accession>A0A835GW08</accession>
<dbReference type="EC" id="2.4.1.-" evidence="4"/>
<dbReference type="Gene3D" id="3.40.50.2000">
    <property type="entry name" value="Glycogen Phosphorylase B"/>
    <property type="match status" value="2"/>
</dbReference>
<dbReference type="SUPFAM" id="SSF53756">
    <property type="entry name" value="UDP-Glycosyltransferase/glycogen phosphorylase"/>
    <property type="match status" value="1"/>
</dbReference>
<dbReference type="EMBL" id="JADFTS010000009">
    <property type="protein sequence ID" value="KAF9587856.1"/>
    <property type="molecule type" value="Genomic_DNA"/>
</dbReference>
<comment type="caution">
    <text evidence="6">The sequence shown here is derived from an EMBL/GenBank/DDBJ whole genome shotgun (WGS) entry which is preliminary data.</text>
</comment>
<sequence>MSTHILVIPFHGHGHLFPSIELCKRLSSSYKITLIVPSSLSSSLPDHHPLFQISTLTPPSSQPESDPPNNHHHDPRRQDLAQPFTDLLTTLFNGSDPPKCAIIDVMVHWAHQPCKKFNIPTMSFYTSSACTASIEFAMGKLSPENLTPGEPLLLPGLPDHICVTQTDLTHLTPPHHPNSGPPKPGFGPPFRPGPPISTGPGNRPAWVSHLEISIALMINACPDLERPFVEYLSKEIDKPVFSMGPLLPEQFSRSDGSVVHDRDLRSKRDQTNYSEDEINQWLDSKPRGSVIFVSFGSEVGPTFDELAELAIALDECNRPFIWVMQSDSSRPGPHGPFSSPSNMEVVSNGFVERVKGRGLIIRGWAPQLLILSHRSTGGFVSHGGWNSTLEAILRGVPLLMWPICRDQHYNAKLIVDHLKVGLMIKVDAHGNQIEQLKKGDILIGIEKLIANEDIRKQAVSLASPFEHGLSSSYMATLDALNDFLSQIVE</sequence>
<dbReference type="PROSITE" id="PS00375">
    <property type="entry name" value="UDPGT"/>
    <property type="match status" value="1"/>
</dbReference>
<name>A0A835GW08_9MAGN</name>
<keyword evidence="7" id="KW-1185">Reference proteome</keyword>
<evidence type="ECO:0000313" key="6">
    <source>
        <dbReference type="EMBL" id="KAF9587856.1"/>
    </source>
</evidence>
<reference evidence="6 7" key="1">
    <citation type="submission" date="2020-10" db="EMBL/GenBank/DDBJ databases">
        <title>The Coptis chinensis genome and diversification of protoberbering-type alkaloids.</title>
        <authorList>
            <person name="Wang B."/>
            <person name="Shu S."/>
            <person name="Song C."/>
            <person name="Liu Y."/>
        </authorList>
    </citation>
    <scope>NUCLEOTIDE SEQUENCE [LARGE SCALE GENOMIC DNA]</scope>
    <source>
        <strain evidence="6">HL-2020</strain>
        <tissue evidence="6">Leaf</tissue>
    </source>
</reference>
<evidence type="ECO:0000256" key="2">
    <source>
        <dbReference type="ARBA" id="ARBA00022679"/>
    </source>
</evidence>
<protein>
    <recommendedName>
        <fullName evidence="4">Glycosyltransferase</fullName>
        <ecNumber evidence="4">2.4.1.-</ecNumber>
    </recommendedName>
</protein>
<feature type="region of interest" description="Disordered" evidence="5">
    <location>
        <begin position="51"/>
        <end position="77"/>
    </location>
</feature>
<feature type="region of interest" description="Disordered" evidence="5">
    <location>
        <begin position="171"/>
        <end position="202"/>
    </location>
</feature>
<evidence type="ECO:0000256" key="5">
    <source>
        <dbReference type="SAM" id="MobiDB-lite"/>
    </source>
</evidence>
<organism evidence="6 7">
    <name type="scientific">Coptis chinensis</name>
    <dbReference type="NCBI Taxonomy" id="261450"/>
    <lineage>
        <taxon>Eukaryota</taxon>
        <taxon>Viridiplantae</taxon>
        <taxon>Streptophyta</taxon>
        <taxon>Embryophyta</taxon>
        <taxon>Tracheophyta</taxon>
        <taxon>Spermatophyta</taxon>
        <taxon>Magnoliopsida</taxon>
        <taxon>Ranunculales</taxon>
        <taxon>Ranunculaceae</taxon>
        <taxon>Coptidoideae</taxon>
        <taxon>Coptis</taxon>
    </lineage>
</organism>
<proteinExistence type="inferred from homology"/>
<dbReference type="PANTHER" id="PTHR48047">
    <property type="entry name" value="GLYCOSYLTRANSFERASE"/>
    <property type="match status" value="1"/>
</dbReference>